<feature type="region of interest" description="Disordered" evidence="2">
    <location>
        <begin position="1"/>
        <end position="27"/>
    </location>
</feature>
<evidence type="ECO:0000256" key="3">
    <source>
        <dbReference type="SAM" id="Phobius"/>
    </source>
</evidence>
<dbReference type="Pfam" id="PF26002">
    <property type="entry name" value="Beta-barrel_AprE"/>
    <property type="match status" value="1"/>
</dbReference>
<reference evidence="6 7" key="2">
    <citation type="journal article" date="2016" name="Genome Announc.">
        <title>Draft Genome Sequence of the N2-Fixing Cyanobacterium Nostoc piscinale CENA21, Isolated from the Brazilian Amazon Floodplain.</title>
        <authorList>
            <person name="Leao T."/>
            <person name="Guimaraes P.I."/>
            <person name="de Melo A.G."/>
            <person name="Ramos R.T."/>
            <person name="Leao P.N."/>
            <person name="Silva A."/>
            <person name="Fiore M.F."/>
            <person name="Schneider M.P."/>
        </authorList>
    </citation>
    <scope>NUCLEOTIDE SEQUENCE [LARGE SCALE GENOMIC DNA]</scope>
    <source>
        <strain evidence="6 7">CENA21</strain>
    </source>
</reference>
<evidence type="ECO:0000313" key="6">
    <source>
        <dbReference type="EMBL" id="ALF56020.1"/>
    </source>
</evidence>
<feature type="domain" description="Multidrug resistance protein MdtA-like barrel-sandwich hybrid" evidence="4">
    <location>
        <begin position="102"/>
        <end position="402"/>
    </location>
</feature>
<evidence type="ECO:0000256" key="2">
    <source>
        <dbReference type="SAM" id="MobiDB-lite"/>
    </source>
</evidence>
<evidence type="ECO:0000313" key="7">
    <source>
        <dbReference type="Proteomes" id="UP000062645"/>
    </source>
</evidence>
<feature type="coiled-coil region" evidence="1">
    <location>
        <begin position="283"/>
        <end position="310"/>
    </location>
</feature>
<gene>
    <name evidence="6" type="ORF">ACX27_29305</name>
</gene>
<sequence>MTQVNGNRLNGNNGNGKHHSEIPTESPVLTSVKKVSQQPLINQRFDNFEQSVVLRQSPVWSRTIMLTLIALAGFGIAWACIAKIEQVVPATGQLKPQGTVKEVQAPVNGVVKAIYVKDGQKVNQGDLLLTFETVATLAELQSLVQVRNSLIRENQIYRRLMNSSYTVGSELEFLRSRLPTDAVFLLKSRAALVAENELLRKELRNSSSTQGLGVDEQQRLQVSKLELATRANAAQLEIEKTRKQLTQNQVKIADTQSSLAIQQQILNKLKTLAEEGGISQLQYLNQQQQVQTLEAEVAQLQEEDKRLRYEIERGGQELTNTVAASGKNVLEKISENKQRIADIDSQFIKIVLDNEQRLADITSKLSQAQLNLRYQELRAPVSGTVFDLQAKNPGFVANSTQKLLQIVPNDKYIAEVFITNQDIGFVREGMKADVRIDSFPFSEFGDIKGELVSVGSDALPPDETHKFYRFPARVSLDKQALEMNGKKLPLQSGMSITANIKVREERTVMSLFTELFTKQVDSLKEVR</sequence>
<dbReference type="RefSeq" id="WP_062297737.1">
    <property type="nucleotide sequence ID" value="NZ_CP012036.1"/>
</dbReference>
<dbReference type="InterPro" id="IPR058982">
    <property type="entry name" value="Beta-barrel_AprE"/>
</dbReference>
<dbReference type="STRING" id="224013.ACX27_29305"/>
<keyword evidence="3" id="KW-0812">Transmembrane</keyword>
<name>A0A0M4T6D3_9NOSO</name>
<dbReference type="Gene3D" id="2.40.30.170">
    <property type="match status" value="1"/>
</dbReference>
<dbReference type="Pfam" id="PF25917">
    <property type="entry name" value="BSH_RND"/>
    <property type="match status" value="1"/>
</dbReference>
<dbReference type="EMBL" id="CP012036">
    <property type="protein sequence ID" value="ALF56020.1"/>
    <property type="molecule type" value="Genomic_DNA"/>
</dbReference>
<dbReference type="InterPro" id="IPR011053">
    <property type="entry name" value="Single_hybrid_motif"/>
</dbReference>
<dbReference type="PANTHER" id="PTHR30386">
    <property type="entry name" value="MEMBRANE FUSION SUBUNIT OF EMRAB-TOLC MULTIDRUG EFFLUX PUMP"/>
    <property type="match status" value="1"/>
</dbReference>
<evidence type="ECO:0000259" key="5">
    <source>
        <dbReference type="Pfam" id="PF26002"/>
    </source>
</evidence>
<dbReference type="Proteomes" id="UP000062645">
    <property type="component" value="Chromosome"/>
</dbReference>
<feature type="transmembrane region" description="Helical" evidence="3">
    <location>
        <begin position="64"/>
        <end position="84"/>
    </location>
</feature>
<dbReference type="OrthoDB" id="553569at2"/>
<dbReference type="InterPro" id="IPR050739">
    <property type="entry name" value="MFP"/>
</dbReference>
<dbReference type="PATRIC" id="fig|224013.5.peg.7006"/>
<dbReference type="Gene3D" id="2.40.50.100">
    <property type="match status" value="1"/>
</dbReference>
<dbReference type="AlphaFoldDB" id="A0A0M4T6D3"/>
<feature type="compositionally biased region" description="Low complexity" evidence="2">
    <location>
        <begin position="1"/>
        <end position="12"/>
    </location>
</feature>
<dbReference type="KEGG" id="npz:ACX27_29305"/>
<evidence type="ECO:0000256" key="1">
    <source>
        <dbReference type="SAM" id="Coils"/>
    </source>
</evidence>
<keyword evidence="3" id="KW-0472">Membrane</keyword>
<dbReference type="PRINTS" id="PR01490">
    <property type="entry name" value="RTXTOXIND"/>
</dbReference>
<accession>A0A0M4T6D3</accession>
<dbReference type="PANTHER" id="PTHR30386:SF27">
    <property type="entry name" value="MEMBRANE FUSION PROTEIN (MFP) FAMILY PROTEIN"/>
    <property type="match status" value="1"/>
</dbReference>
<dbReference type="InterPro" id="IPR058625">
    <property type="entry name" value="MdtA-like_BSH"/>
</dbReference>
<evidence type="ECO:0000259" key="4">
    <source>
        <dbReference type="Pfam" id="PF25917"/>
    </source>
</evidence>
<keyword evidence="1" id="KW-0175">Coiled coil</keyword>
<feature type="domain" description="AprE-like beta-barrel" evidence="5">
    <location>
        <begin position="413"/>
        <end position="502"/>
    </location>
</feature>
<protein>
    <submittedName>
        <fullName evidence="6">Hemolysin D</fullName>
    </submittedName>
</protein>
<organism evidence="6 7">
    <name type="scientific">Nostoc piscinale CENA21</name>
    <dbReference type="NCBI Taxonomy" id="224013"/>
    <lineage>
        <taxon>Bacteria</taxon>
        <taxon>Bacillati</taxon>
        <taxon>Cyanobacteriota</taxon>
        <taxon>Cyanophyceae</taxon>
        <taxon>Nostocales</taxon>
        <taxon>Nostocaceae</taxon>
        <taxon>Nostoc</taxon>
    </lineage>
</organism>
<keyword evidence="3" id="KW-1133">Transmembrane helix</keyword>
<proteinExistence type="predicted"/>
<reference evidence="7" key="1">
    <citation type="submission" date="2015-07" db="EMBL/GenBank/DDBJ databases">
        <title>Genome Of Nitrogen-Fixing Cyanobacterium Nostoc piscinale CENA21 From Solimoes/Amazon River Floodplain Sediments And Comparative Genomics To Uncover Biosynthetic Natural Products Potential.</title>
        <authorList>
            <person name="Leao T.F."/>
            <person name="Leao P.N."/>
            <person name="Guimaraes P.I."/>
            <person name="de Melo A.G.C."/>
            <person name="Ramos R.T.J."/>
            <person name="Silva A."/>
            <person name="Fiore M.F."/>
            <person name="Schneider M.P.C."/>
        </authorList>
    </citation>
    <scope>NUCLEOTIDE SEQUENCE [LARGE SCALE GENOMIC DNA]</scope>
    <source>
        <strain evidence="7">CENA21</strain>
    </source>
</reference>
<dbReference type="SUPFAM" id="SSF51230">
    <property type="entry name" value="Single hybrid motif"/>
    <property type="match status" value="1"/>
</dbReference>
<keyword evidence="7" id="KW-1185">Reference proteome</keyword>